<accession>A0A383CUW5</accession>
<dbReference type="InterPro" id="IPR008948">
    <property type="entry name" value="L-Aspartase-like"/>
</dbReference>
<name>A0A383CUW5_9ZZZZ</name>
<dbReference type="GO" id="GO:0042450">
    <property type="term" value="P:L-arginine biosynthetic process via ornithine"/>
    <property type="evidence" value="ECO:0007669"/>
    <property type="project" value="InterPro"/>
</dbReference>
<feature type="non-terminal residue" evidence="1">
    <location>
        <position position="67"/>
    </location>
</feature>
<dbReference type="InterPro" id="IPR009049">
    <property type="entry name" value="Argininosuccinate_lyase"/>
</dbReference>
<evidence type="ECO:0000313" key="1">
    <source>
        <dbReference type="EMBL" id="SVE35685.1"/>
    </source>
</evidence>
<gene>
    <name evidence="1" type="ORF">METZ01_LOCUS488539</name>
</gene>
<dbReference type="GO" id="GO:0004056">
    <property type="term" value="F:argininosuccinate lyase activity"/>
    <property type="evidence" value="ECO:0007669"/>
    <property type="project" value="InterPro"/>
</dbReference>
<sequence length="67" mass="7319">MERFNASIGFDRRLLEVDIAGSKAYAKALHRTDLLDAAELAEITVGLEAVLQEFSAPDCLLPDALED</sequence>
<evidence type="ECO:0008006" key="2">
    <source>
        <dbReference type="Google" id="ProtNLM"/>
    </source>
</evidence>
<dbReference type="EMBL" id="UINC01211684">
    <property type="protein sequence ID" value="SVE35685.1"/>
    <property type="molecule type" value="Genomic_DNA"/>
</dbReference>
<proteinExistence type="predicted"/>
<dbReference type="SUPFAM" id="SSF48557">
    <property type="entry name" value="L-aspartase-like"/>
    <property type="match status" value="1"/>
</dbReference>
<organism evidence="1">
    <name type="scientific">marine metagenome</name>
    <dbReference type="NCBI Taxonomy" id="408172"/>
    <lineage>
        <taxon>unclassified sequences</taxon>
        <taxon>metagenomes</taxon>
        <taxon>ecological metagenomes</taxon>
    </lineage>
</organism>
<dbReference type="GO" id="GO:0005829">
    <property type="term" value="C:cytosol"/>
    <property type="evidence" value="ECO:0007669"/>
    <property type="project" value="TreeGrafter"/>
</dbReference>
<reference evidence="1" key="1">
    <citation type="submission" date="2018-05" db="EMBL/GenBank/DDBJ databases">
        <authorList>
            <person name="Lanie J.A."/>
            <person name="Ng W.-L."/>
            <person name="Kazmierczak K.M."/>
            <person name="Andrzejewski T.M."/>
            <person name="Davidsen T.M."/>
            <person name="Wayne K.J."/>
            <person name="Tettelin H."/>
            <person name="Glass J.I."/>
            <person name="Rusch D."/>
            <person name="Podicherti R."/>
            <person name="Tsui H.-C.T."/>
            <person name="Winkler M.E."/>
        </authorList>
    </citation>
    <scope>NUCLEOTIDE SEQUENCE</scope>
</reference>
<dbReference type="Gene3D" id="1.10.275.10">
    <property type="entry name" value="Fumarase/aspartase (N-terminal domain)"/>
    <property type="match status" value="1"/>
</dbReference>
<dbReference type="PANTHER" id="PTHR43814:SF1">
    <property type="entry name" value="ARGININOSUCCINATE LYASE"/>
    <property type="match status" value="1"/>
</dbReference>
<protein>
    <recommendedName>
        <fullName evidence="2">Fumarate lyase N-terminal domain-containing protein</fullName>
    </recommendedName>
</protein>
<dbReference type="AlphaFoldDB" id="A0A383CUW5"/>
<dbReference type="InterPro" id="IPR024083">
    <property type="entry name" value="Fumarase/histidase_N"/>
</dbReference>
<dbReference type="PANTHER" id="PTHR43814">
    <property type="entry name" value="ARGININOSUCCINATE LYASE"/>
    <property type="match status" value="1"/>
</dbReference>